<dbReference type="InterPro" id="IPR003591">
    <property type="entry name" value="Leu-rich_rpt_typical-subtyp"/>
</dbReference>
<dbReference type="PANTHER" id="PTHR48051:SF45">
    <property type="entry name" value="LEUCINE-RICH REPEAT PROTEIN SHOC-2-LIKE"/>
    <property type="match status" value="1"/>
</dbReference>
<dbReference type="Pfam" id="PF23598">
    <property type="entry name" value="LRR_14"/>
    <property type="match status" value="1"/>
</dbReference>
<dbReference type="InterPro" id="IPR032675">
    <property type="entry name" value="LRR_dom_sf"/>
</dbReference>
<evidence type="ECO:0000256" key="1">
    <source>
        <dbReference type="ARBA" id="ARBA00022614"/>
    </source>
</evidence>
<dbReference type="InterPro" id="IPR055414">
    <property type="entry name" value="LRR_R13L4/SHOC2-like"/>
</dbReference>
<dbReference type="InterPro" id="IPR050216">
    <property type="entry name" value="LRR_domain-containing"/>
</dbReference>
<evidence type="ECO:0000256" key="2">
    <source>
        <dbReference type="ARBA" id="ARBA00022737"/>
    </source>
</evidence>
<dbReference type="SUPFAM" id="SSF52058">
    <property type="entry name" value="L domain-like"/>
    <property type="match status" value="1"/>
</dbReference>
<keyword evidence="1" id="KW-0433">Leucine-rich repeat</keyword>
<evidence type="ECO:0000313" key="4">
    <source>
        <dbReference type="EMBL" id="QHT01582.1"/>
    </source>
</evidence>
<evidence type="ECO:0000259" key="3">
    <source>
        <dbReference type="Pfam" id="PF23598"/>
    </source>
</evidence>
<accession>A0A6C0CBS8</accession>
<reference evidence="4" key="1">
    <citation type="journal article" date="2020" name="Nature">
        <title>Giant virus diversity and host interactions through global metagenomics.</title>
        <authorList>
            <person name="Schulz F."/>
            <person name="Roux S."/>
            <person name="Paez-Espino D."/>
            <person name="Jungbluth S."/>
            <person name="Walsh D.A."/>
            <person name="Denef V.J."/>
            <person name="McMahon K.D."/>
            <person name="Konstantinidis K.T."/>
            <person name="Eloe-Fadrosh E.A."/>
            <person name="Kyrpides N.C."/>
            <person name="Woyke T."/>
        </authorList>
    </citation>
    <scope>NUCLEOTIDE SEQUENCE</scope>
    <source>
        <strain evidence="4">GVMAG-M-3300020192-26</strain>
    </source>
</reference>
<keyword evidence="2" id="KW-0677">Repeat</keyword>
<dbReference type="PANTHER" id="PTHR48051">
    <property type="match status" value="1"/>
</dbReference>
<dbReference type="Gene3D" id="3.80.10.10">
    <property type="entry name" value="Ribonuclease Inhibitor"/>
    <property type="match status" value="1"/>
</dbReference>
<sequence length="426" mass="49058">MRYHRINKSIFLGNKKLKVLLLTTTYDEKSSNMSLEKKNNLVALVLGEHFHRDVVTEIVKIYSQLYHKLLVIKLFSIYLLGARIGRYSIDDNRDDNPYGPVCNEYEKITDPRSFDQLQWAEFRSFIPSEISLLRGLTVLDVSFCKANEMINVCSLRKLTTLNLSYNNLSYLPGEIGSLLNMITLNLNHNKLINLPKELGLLRNMVTLDLSFNSLEHLPEEICLLQKMTRLLLNNNKLSNLPEKIGLLSNLIELNLNGNLLTNLPQQLRHLSNLRSLDLTHNWFQQVPSVLRVMKYNKVSVFLYRNFITKPQKIGRIITQGHCKLQIHKNFNSIIAIEYSGFDRGTISYKSTIDNSIKCIISLDNKKYMITLNNSNITSLIAYVLNRSSITTKDMKQNRNKLSVINNKMVITANDVFDLVSNLYALL</sequence>
<proteinExistence type="predicted"/>
<protein>
    <recommendedName>
        <fullName evidence="3">Disease resistance R13L4/SHOC-2-like LRR domain-containing protein</fullName>
    </recommendedName>
</protein>
<dbReference type="AlphaFoldDB" id="A0A6C0CBS8"/>
<dbReference type="InterPro" id="IPR001611">
    <property type="entry name" value="Leu-rich_rpt"/>
</dbReference>
<dbReference type="SMART" id="SM00369">
    <property type="entry name" value="LRR_TYP"/>
    <property type="match status" value="6"/>
</dbReference>
<name>A0A6C0CBS8_9ZZZZ</name>
<dbReference type="PROSITE" id="PS51450">
    <property type="entry name" value="LRR"/>
    <property type="match status" value="3"/>
</dbReference>
<dbReference type="EMBL" id="MN739378">
    <property type="protein sequence ID" value="QHT01582.1"/>
    <property type="molecule type" value="Genomic_DNA"/>
</dbReference>
<feature type="domain" description="Disease resistance R13L4/SHOC-2-like LRR" evidence="3">
    <location>
        <begin position="174"/>
        <end position="280"/>
    </location>
</feature>
<organism evidence="4">
    <name type="scientific">viral metagenome</name>
    <dbReference type="NCBI Taxonomy" id="1070528"/>
    <lineage>
        <taxon>unclassified sequences</taxon>
        <taxon>metagenomes</taxon>
        <taxon>organismal metagenomes</taxon>
    </lineage>
</organism>
<dbReference type="GO" id="GO:0005737">
    <property type="term" value="C:cytoplasm"/>
    <property type="evidence" value="ECO:0007669"/>
    <property type="project" value="TreeGrafter"/>
</dbReference>